<sequence length="26" mass="2953">MAAVHVCISMLLHIFVKLATFICYDI</sequence>
<dbReference type="AlphaFoldDB" id="A0A0E9XLP3"/>
<reference evidence="1" key="1">
    <citation type="submission" date="2014-11" db="EMBL/GenBank/DDBJ databases">
        <authorList>
            <person name="Amaro Gonzalez C."/>
        </authorList>
    </citation>
    <scope>NUCLEOTIDE SEQUENCE</scope>
</reference>
<name>A0A0E9XLP3_ANGAN</name>
<proteinExistence type="predicted"/>
<evidence type="ECO:0000313" key="1">
    <source>
        <dbReference type="EMBL" id="JAI03322.1"/>
    </source>
</evidence>
<dbReference type="EMBL" id="GBXM01005256">
    <property type="protein sequence ID" value="JAI03322.1"/>
    <property type="molecule type" value="Transcribed_RNA"/>
</dbReference>
<reference evidence="1" key="2">
    <citation type="journal article" date="2015" name="Fish Shellfish Immunol.">
        <title>Early steps in the European eel (Anguilla anguilla)-Vibrio vulnificus interaction in the gills: Role of the RtxA13 toxin.</title>
        <authorList>
            <person name="Callol A."/>
            <person name="Pajuelo D."/>
            <person name="Ebbesson L."/>
            <person name="Teles M."/>
            <person name="MacKenzie S."/>
            <person name="Amaro C."/>
        </authorList>
    </citation>
    <scope>NUCLEOTIDE SEQUENCE</scope>
</reference>
<protein>
    <submittedName>
        <fullName evidence="1">Uncharacterized protein</fullName>
    </submittedName>
</protein>
<organism evidence="1">
    <name type="scientific">Anguilla anguilla</name>
    <name type="common">European freshwater eel</name>
    <name type="synonym">Muraena anguilla</name>
    <dbReference type="NCBI Taxonomy" id="7936"/>
    <lineage>
        <taxon>Eukaryota</taxon>
        <taxon>Metazoa</taxon>
        <taxon>Chordata</taxon>
        <taxon>Craniata</taxon>
        <taxon>Vertebrata</taxon>
        <taxon>Euteleostomi</taxon>
        <taxon>Actinopterygii</taxon>
        <taxon>Neopterygii</taxon>
        <taxon>Teleostei</taxon>
        <taxon>Anguilliformes</taxon>
        <taxon>Anguillidae</taxon>
        <taxon>Anguilla</taxon>
    </lineage>
</organism>
<accession>A0A0E9XLP3</accession>